<dbReference type="Gene3D" id="3.30.420.40">
    <property type="match status" value="1"/>
</dbReference>
<dbReference type="STRING" id="1121428.DESHY_40185"/>
<evidence type="ECO:0000313" key="4">
    <source>
        <dbReference type="Proteomes" id="UP000009315"/>
    </source>
</evidence>
<evidence type="ECO:0000256" key="1">
    <source>
        <dbReference type="ARBA" id="ARBA00007125"/>
    </source>
</evidence>
<dbReference type="Pfam" id="PF02541">
    <property type="entry name" value="Ppx-GppA"/>
    <property type="match status" value="1"/>
</dbReference>
<dbReference type="InterPro" id="IPR050273">
    <property type="entry name" value="GppA/Ppx_hydrolase"/>
</dbReference>
<name>K8DZX1_9FIRM</name>
<sequence length="300" mass="31922">MLVASIDIGTNSTRFLLARVSDQQVDHVKSGLLTTRLGQGINRGRLLPEAMERTVAAIQEFLKELAPYQPGGIIAAATSAVRDAANREEFIHLVRQTTGLEVVVLSGEEEAAAAYRGVLAGLPVTAANTLVLDVGGGSTEIIWPGHSALRYASLPVGAVRMTEGGHSEKQIKEIMQPVLTEIKNSQPDDPVLVAVGGTATTLAAVSLQLKDYRPELVHGCRLSAAEINRLFSLLETAGPAGRLKMIGLQPERADIILAGVTIIKIVLDTLALPGLTVSESDILYGLAWELGQQLSKQKLE</sequence>
<dbReference type="Gene3D" id="3.30.420.150">
    <property type="entry name" value="Exopolyphosphatase. Domain 2"/>
    <property type="match status" value="1"/>
</dbReference>
<proteinExistence type="inferred from homology"/>
<dbReference type="RefSeq" id="WP_008412157.1">
    <property type="nucleotide sequence ID" value="NZ_CAOS01000011.1"/>
</dbReference>
<evidence type="ECO:0000259" key="2">
    <source>
        <dbReference type="Pfam" id="PF02541"/>
    </source>
</evidence>
<dbReference type="AlphaFoldDB" id="K8DZX1"/>
<keyword evidence="4" id="KW-1185">Reference proteome</keyword>
<feature type="domain" description="Ppx/GppA phosphatase N-terminal" evidence="2">
    <location>
        <begin position="18"/>
        <end position="279"/>
    </location>
</feature>
<comment type="caution">
    <text evidence="3">The sequence shown here is derived from an EMBL/GenBank/DDBJ whole genome shotgun (WGS) entry which is preliminary data.</text>
</comment>
<dbReference type="EMBL" id="CAOS01000011">
    <property type="protein sequence ID" value="CCO08635.1"/>
    <property type="molecule type" value="Genomic_DNA"/>
</dbReference>
<comment type="similarity">
    <text evidence="1">Belongs to the GppA/Ppx family.</text>
</comment>
<dbReference type="PANTHER" id="PTHR30005:SF0">
    <property type="entry name" value="RETROGRADE REGULATION PROTEIN 2"/>
    <property type="match status" value="1"/>
</dbReference>
<dbReference type="InterPro" id="IPR043129">
    <property type="entry name" value="ATPase_NBD"/>
</dbReference>
<dbReference type="Proteomes" id="UP000009315">
    <property type="component" value="Unassembled WGS sequence"/>
</dbReference>
<gene>
    <name evidence="3" type="ORF">DESHY_40185</name>
</gene>
<dbReference type="InterPro" id="IPR003695">
    <property type="entry name" value="Ppx_GppA_N"/>
</dbReference>
<organism evidence="3 4">
    <name type="scientific">Desulforamulus hydrothermalis Lam5 = DSM 18033</name>
    <dbReference type="NCBI Taxonomy" id="1121428"/>
    <lineage>
        <taxon>Bacteria</taxon>
        <taxon>Bacillati</taxon>
        <taxon>Bacillota</taxon>
        <taxon>Clostridia</taxon>
        <taxon>Eubacteriales</taxon>
        <taxon>Peptococcaceae</taxon>
        <taxon>Desulforamulus</taxon>
    </lineage>
</organism>
<accession>K8DZX1</accession>
<dbReference type="GO" id="GO:0006357">
    <property type="term" value="P:regulation of transcription by RNA polymerase II"/>
    <property type="evidence" value="ECO:0007669"/>
    <property type="project" value="TreeGrafter"/>
</dbReference>
<dbReference type="eggNOG" id="COG0248">
    <property type="taxonomic scope" value="Bacteria"/>
</dbReference>
<dbReference type="OrthoDB" id="9807195at2"/>
<dbReference type="CDD" id="cd24054">
    <property type="entry name" value="ASKHA_NBD_AaPPX-GppA_MtPPX2-like"/>
    <property type="match status" value="1"/>
</dbReference>
<reference evidence="3 4" key="1">
    <citation type="journal article" date="2013" name="Genome Announc.">
        <title>Genome Sequence of the Sulfate-Reducing Bacterium Desulfotomaculum hydrothermale Lam5(T).</title>
        <authorList>
            <person name="Amin O."/>
            <person name="Fardeau M.L."/>
            <person name="Valette O."/>
            <person name="Hirschler-Rea A."/>
            <person name="Barbe V."/>
            <person name="Medigue C."/>
            <person name="Vacherie B."/>
            <person name="Ollivier B."/>
            <person name="Bertin P.N."/>
            <person name="Dolla A."/>
        </authorList>
    </citation>
    <scope>NUCLEOTIDE SEQUENCE [LARGE SCALE GENOMIC DNA]</scope>
    <source>
        <strain evidence="4">Lam5 / DSM 18033</strain>
    </source>
</reference>
<dbReference type="SUPFAM" id="SSF53067">
    <property type="entry name" value="Actin-like ATPase domain"/>
    <property type="match status" value="2"/>
</dbReference>
<dbReference type="PANTHER" id="PTHR30005">
    <property type="entry name" value="EXOPOLYPHOSPHATASE"/>
    <property type="match status" value="1"/>
</dbReference>
<protein>
    <submittedName>
        <fullName evidence="3">Ppx/GppA phosphatase</fullName>
    </submittedName>
</protein>
<evidence type="ECO:0000313" key="3">
    <source>
        <dbReference type="EMBL" id="CCO08635.1"/>
    </source>
</evidence>